<dbReference type="EMBL" id="JAAGMR010000048">
    <property type="protein sequence ID" value="NEB90942.1"/>
    <property type="molecule type" value="Genomic_DNA"/>
</dbReference>
<dbReference type="Gene3D" id="1.25.40.10">
    <property type="entry name" value="Tetratricopeptide repeat domain"/>
    <property type="match status" value="2"/>
</dbReference>
<accession>A0A7K3QM48</accession>
<protein>
    <submittedName>
        <fullName evidence="2">Tetratricopeptide repeat protein</fullName>
    </submittedName>
</protein>
<dbReference type="Pfam" id="PF13374">
    <property type="entry name" value="TPR_10"/>
    <property type="match status" value="1"/>
</dbReference>
<dbReference type="AlphaFoldDB" id="A0A7K3QM48"/>
<evidence type="ECO:0000313" key="3">
    <source>
        <dbReference type="Proteomes" id="UP000470520"/>
    </source>
</evidence>
<dbReference type="InterPro" id="IPR011990">
    <property type="entry name" value="TPR-like_helical_dom_sf"/>
</dbReference>
<dbReference type="Proteomes" id="UP000470520">
    <property type="component" value="Unassembled WGS sequence"/>
</dbReference>
<evidence type="ECO:0000256" key="1">
    <source>
        <dbReference type="SAM" id="MobiDB-lite"/>
    </source>
</evidence>
<evidence type="ECO:0000313" key="2">
    <source>
        <dbReference type="EMBL" id="NEB90942.1"/>
    </source>
</evidence>
<dbReference type="SMART" id="SM00028">
    <property type="entry name" value="TPR"/>
    <property type="match status" value="3"/>
</dbReference>
<gene>
    <name evidence="2" type="ORF">G3I21_04205</name>
</gene>
<feature type="region of interest" description="Disordered" evidence="1">
    <location>
        <begin position="1"/>
        <end position="24"/>
    </location>
</feature>
<feature type="non-terminal residue" evidence="2">
    <location>
        <position position="1"/>
    </location>
</feature>
<organism evidence="2 3">
    <name type="scientific">Streptomyces bauhiniae</name>
    <dbReference type="NCBI Taxonomy" id="2340725"/>
    <lineage>
        <taxon>Bacteria</taxon>
        <taxon>Bacillati</taxon>
        <taxon>Actinomycetota</taxon>
        <taxon>Actinomycetes</taxon>
        <taxon>Kitasatosporales</taxon>
        <taxon>Streptomycetaceae</taxon>
        <taxon>Streptomyces</taxon>
    </lineage>
</organism>
<name>A0A7K3QM48_9ACTN</name>
<comment type="caution">
    <text evidence="2">The sequence shown here is derived from an EMBL/GenBank/DDBJ whole genome shotgun (WGS) entry which is preliminary data.</text>
</comment>
<dbReference type="PANTHER" id="PTHR10098:SF108">
    <property type="entry name" value="TETRATRICOPEPTIDE REPEAT PROTEIN 28"/>
    <property type="match status" value="1"/>
</dbReference>
<reference evidence="2 3" key="1">
    <citation type="submission" date="2020-01" db="EMBL/GenBank/DDBJ databases">
        <title>Insect and environment-associated Actinomycetes.</title>
        <authorList>
            <person name="Currrie C."/>
            <person name="Chevrette M."/>
            <person name="Carlson C."/>
            <person name="Stubbendieck R."/>
            <person name="Wendt-Pienkowski E."/>
        </authorList>
    </citation>
    <scope>NUCLEOTIDE SEQUENCE [LARGE SCALE GENOMIC DNA]</scope>
    <source>
        <strain evidence="2 3">SID7754</strain>
    </source>
</reference>
<sequence>ERTAPGRYRPRPAPPAHPAGVRSGDGAALRRLAGHYLHTAHHADRVIAPHHPPLPLAPLEPGCTPESFVSREAALAWLDEEHHPLTAVRESARDSGQRWTVFHLAACLNGHYVRRGHTALQRAQWADALRAAHALGDPEAQITAHRYAGQAASRAGRHIEALAHLERAVRIAERHGRPGPQAWAYYILAWTEEMAGQDAAALTHAICAAGLFARAQQWTAQADALNAAGWYFTRLGDPAQAERYCARALDLSRRHRYLGGQAAALDSLGLLAQQTGRHEDAVRAFSAALAHCRTLGNTYQEAGALDRLGDSYAATGRPADASTVWAGAAAVYRSQDRLREAASVERRLTALA</sequence>
<dbReference type="SUPFAM" id="SSF48452">
    <property type="entry name" value="TPR-like"/>
    <property type="match status" value="2"/>
</dbReference>
<dbReference type="RefSeq" id="WP_164186917.1">
    <property type="nucleotide sequence ID" value="NZ_JAAGMR010000048.1"/>
</dbReference>
<dbReference type="InterPro" id="IPR019734">
    <property type="entry name" value="TPR_rpt"/>
</dbReference>
<dbReference type="PANTHER" id="PTHR10098">
    <property type="entry name" value="RAPSYN-RELATED"/>
    <property type="match status" value="1"/>
</dbReference>
<proteinExistence type="predicted"/>